<dbReference type="PANTHER" id="PTHR43244:SF1">
    <property type="entry name" value="5,10-METHYLENETETRAHYDROMETHANOPTERIN REDUCTASE"/>
    <property type="match status" value="1"/>
</dbReference>
<evidence type="ECO:0000259" key="2">
    <source>
        <dbReference type="Pfam" id="PF00296"/>
    </source>
</evidence>
<proteinExistence type="predicted"/>
<protein>
    <recommendedName>
        <fullName evidence="2">Luciferase-like domain-containing protein</fullName>
    </recommendedName>
</protein>
<dbReference type="KEGG" id="marz:MARA_40190"/>
<dbReference type="PANTHER" id="PTHR43244">
    <property type="match status" value="1"/>
</dbReference>
<dbReference type="Pfam" id="PF00296">
    <property type="entry name" value="Bac_luciferase"/>
    <property type="match status" value="1"/>
</dbReference>
<accession>A0A7I7S2D7</accession>
<dbReference type="RefSeq" id="WP_163920080.1">
    <property type="nucleotide sequence ID" value="NZ_AP022593.1"/>
</dbReference>
<dbReference type="InterPro" id="IPR036661">
    <property type="entry name" value="Luciferase-like_sf"/>
</dbReference>
<keyword evidence="4" id="KW-1185">Reference proteome</keyword>
<evidence type="ECO:0000313" key="4">
    <source>
        <dbReference type="Proteomes" id="UP000467428"/>
    </source>
</evidence>
<keyword evidence="1" id="KW-0560">Oxidoreductase</keyword>
<gene>
    <name evidence="3" type="ORF">MARA_40190</name>
</gene>
<evidence type="ECO:0000256" key="1">
    <source>
        <dbReference type="ARBA" id="ARBA00023002"/>
    </source>
</evidence>
<dbReference type="GO" id="GO:0016705">
    <property type="term" value="F:oxidoreductase activity, acting on paired donors, with incorporation or reduction of molecular oxygen"/>
    <property type="evidence" value="ECO:0007669"/>
    <property type="project" value="InterPro"/>
</dbReference>
<dbReference type="EMBL" id="AP022593">
    <property type="protein sequence ID" value="BBY50551.1"/>
    <property type="molecule type" value="Genomic_DNA"/>
</dbReference>
<dbReference type="InterPro" id="IPR050564">
    <property type="entry name" value="F420-G6PD/mer"/>
</dbReference>
<reference evidence="3 4" key="1">
    <citation type="journal article" date="2019" name="Emerg. Microbes Infect.">
        <title>Comprehensive subspecies identification of 175 nontuberculous mycobacteria species based on 7547 genomic profiles.</title>
        <authorList>
            <person name="Matsumoto Y."/>
            <person name="Kinjo T."/>
            <person name="Motooka D."/>
            <person name="Nabeya D."/>
            <person name="Jung N."/>
            <person name="Uechi K."/>
            <person name="Horii T."/>
            <person name="Iida T."/>
            <person name="Fujita J."/>
            <person name="Nakamura S."/>
        </authorList>
    </citation>
    <scope>NUCLEOTIDE SEQUENCE [LARGE SCALE GENOMIC DNA]</scope>
    <source>
        <strain evidence="3 4">JCM 18538</strain>
    </source>
</reference>
<dbReference type="Gene3D" id="3.20.20.30">
    <property type="entry name" value="Luciferase-like domain"/>
    <property type="match status" value="1"/>
</dbReference>
<dbReference type="InterPro" id="IPR011251">
    <property type="entry name" value="Luciferase-like_dom"/>
</dbReference>
<sequence length="299" mass="31613">MPKLGFKIDARPTEDIPSLARSAERSGFDQFWVCEDLGLAGGVAQVSAALACTDRMEVGLGIAPAAVRNAMYLAMEFGALARLSNGRFHAGIGHGMPHWLTQVGQYPTSLMTCLREVTESVQALLQGGEVTFRGEHVRLDAVSLTHAPDSAPPLSLGVRGPRGIALAKQLGVGVILAEGSTPEYVAEVRKILGPGAQVTVFVWANLDPDDAFGGTDALASTVREALGKPHLAAQLGNLDRTDGGPDTIRRLTVSGDARTCRAAIDRLIECGANAVVLQPIHGQEEVQIELFGKHVLGQR</sequence>
<name>A0A7I7S2D7_9MYCO</name>
<dbReference type="Proteomes" id="UP000467428">
    <property type="component" value="Chromosome"/>
</dbReference>
<organism evidence="3 4">
    <name type="scientific">Mycolicibacterium arabiense</name>
    <dbReference type="NCBI Taxonomy" id="1286181"/>
    <lineage>
        <taxon>Bacteria</taxon>
        <taxon>Bacillati</taxon>
        <taxon>Actinomycetota</taxon>
        <taxon>Actinomycetes</taxon>
        <taxon>Mycobacteriales</taxon>
        <taxon>Mycobacteriaceae</taxon>
        <taxon>Mycolicibacterium</taxon>
    </lineage>
</organism>
<geneLocation type="plasmid" evidence="4">
    <name>pjcm18538 dna</name>
</geneLocation>
<evidence type="ECO:0000313" key="3">
    <source>
        <dbReference type="EMBL" id="BBY50551.1"/>
    </source>
</evidence>
<dbReference type="AlphaFoldDB" id="A0A7I7S2D7"/>
<feature type="domain" description="Luciferase-like" evidence="2">
    <location>
        <begin position="14"/>
        <end position="189"/>
    </location>
</feature>
<dbReference type="SUPFAM" id="SSF51679">
    <property type="entry name" value="Bacterial luciferase-like"/>
    <property type="match status" value="1"/>
</dbReference>